<gene>
    <name evidence="4" type="ORF">ERS852491_01057</name>
</gene>
<evidence type="ECO:0000313" key="4">
    <source>
        <dbReference type="EMBL" id="CUO01417.1"/>
    </source>
</evidence>
<name>A0A174BL90_9FIRM</name>
<evidence type="ECO:0000256" key="1">
    <source>
        <dbReference type="SAM" id="MobiDB-lite"/>
    </source>
</evidence>
<feature type="domain" description="VanZ-like" evidence="3">
    <location>
        <begin position="17"/>
        <end position="153"/>
    </location>
</feature>
<feature type="compositionally biased region" description="Basic residues" evidence="1">
    <location>
        <begin position="188"/>
        <end position="197"/>
    </location>
</feature>
<dbReference type="Pfam" id="PF04892">
    <property type="entry name" value="VanZ"/>
    <property type="match status" value="1"/>
</dbReference>
<feature type="transmembrane region" description="Helical" evidence="2">
    <location>
        <begin position="84"/>
        <end position="117"/>
    </location>
</feature>
<accession>A0A174BL90</accession>
<evidence type="ECO:0000256" key="2">
    <source>
        <dbReference type="SAM" id="Phobius"/>
    </source>
</evidence>
<dbReference type="STRING" id="39482.ERS852491_01057"/>
<dbReference type="OrthoDB" id="291892at2"/>
<proteinExistence type="predicted"/>
<sequence length="197" mass="22951">MLKRCILLILKPLSFLPALIMMYVIFSFSAQSGTDSGNLSYSVSHKIVEIGNEVLQKNMEEWEIDEKAYEIEYPVRKIAHMTEYFILAVAVSLPFYVYGLRGFGLMLVAGLICVGFACGDEYHQSFVDGRGPSVKDVGIDSIGVFFGIMAVRICCWTILAPVRTMERERRRWERKRERQRAREEEQRYRRRGNRREY</sequence>
<feature type="region of interest" description="Disordered" evidence="1">
    <location>
        <begin position="173"/>
        <end position="197"/>
    </location>
</feature>
<dbReference type="RefSeq" id="WP_055151646.1">
    <property type="nucleotide sequence ID" value="NZ_CAXVKP010000019.1"/>
</dbReference>
<reference evidence="4 5" key="1">
    <citation type="submission" date="2015-09" db="EMBL/GenBank/DDBJ databases">
        <authorList>
            <consortium name="Pathogen Informatics"/>
        </authorList>
    </citation>
    <scope>NUCLEOTIDE SEQUENCE [LARGE SCALE GENOMIC DNA]</scope>
    <source>
        <strain evidence="4 5">2789STDY5834876</strain>
    </source>
</reference>
<dbReference type="NCBIfam" id="NF037970">
    <property type="entry name" value="vanZ_1"/>
    <property type="match status" value="1"/>
</dbReference>
<feature type="transmembrane region" description="Helical" evidence="2">
    <location>
        <begin position="137"/>
        <end position="162"/>
    </location>
</feature>
<organism evidence="4 5">
    <name type="scientific">Faecalicatena contorta</name>
    <dbReference type="NCBI Taxonomy" id="39482"/>
    <lineage>
        <taxon>Bacteria</taxon>
        <taxon>Bacillati</taxon>
        <taxon>Bacillota</taxon>
        <taxon>Clostridia</taxon>
        <taxon>Lachnospirales</taxon>
        <taxon>Lachnospiraceae</taxon>
        <taxon>Faecalicatena</taxon>
    </lineage>
</organism>
<evidence type="ECO:0000313" key="5">
    <source>
        <dbReference type="Proteomes" id="UP000095544"/>
    </source>
</evidence>
<dbReference type="Proteomes" id="UP000095544">
    <property type="component" value="Unassembled WGS sequence"/>
</dbReference>
<dbReference type="InterPro" id="IPR006976">
    <property type="entry name" value="VanZ-like"/>
</dbReference>
<evidence type="ECO:0000259" key="3">
    <source>
        <dbReference type="Pfam" id="PF04892"/>
    </source>
</evidence>
<protein>
    <submittedName>
        <fullName evidence="4">Predicted integral membrane protein</fullName>
    </submittedName>
</protein>
<dbReference type="EMBL" id="CYZU01000007">
    <property type="protein sequence ID" value="CUO01417.1"/>
    <property type="molecule type" value="Genomic_DNA"/>
</dbReference>
<dbReference type="AlphaFoldDB" id="A0A174BL90"/>
<feature type="compositionally biased region" description="Basic and acidic residues" evidence="1">
    <location>
        <begin position="173"/>
        <end position="187"/>
    </location>
</feature>
<feature type="transmembrane region" description="Helical" evidence="2">
    <location>
        <begin position="6"/>
        <end position="26"/>
    </location>
</feature>
<keyword evidence="2" id="KW-0472">Membrane</keyword>
<keyword evidence="2" id="KW-0812">Transmembrane</keyword>
<keyword evidence="2" id="KW-1133">Transmembrane helix</keyword>